<keyword evidence="2 4" id="KW-0238">DNA-binding</keyword>
<keyword evidence="3" id="KW-0804">Transcription</keyword>
<name>A0ABR7J4R4_9FLAO</name>
<keyword evidence="7" id="KW-1185">Reference proteome</keyword>
<keyword evidence="1" id="KW-0805">Transcription regulation</keyword>
<evidence type="ECO:0000256" key="1">
    <source>
        <dbReference type="ARBA" id="ARBA00023015"/>
    </source>
</evidence>
<evidence type="ECO:0000313" key="7">
    <source>
        <dbReference type="Proteomes" id="UP000629963"/>
    </source>
</evidence>
<dbReference type="Gene3D" id="1.10.10.60">
    <property type="entry name" value="Homeodomain-like"/>
    <property type="match status" value="1"/>
</dbReference>
<accession>A0ABR7J4R4</accession>
<evidence type="ECO:0000259" key="5">
    <source>
        <dbReference type="PROSITE" id="PS50977"/>
    </source>
</evidence>
<dbReference type="InterPro" id="IPR001647">
    <property type="entry name" value="HTH_TetR"/>
</dbReference>
<dbReference type="Pfam" id="PF00440">
    <property type="entry name" value="TetR_N"/>
    <property type="match status" value="1"/>
</dbReference>
<comment type="caution">
    <text evidence="6">The sequence shown here is derived from an EMBL/GenBank/DDBJ whole genome shotgun (WGS) entry which is preliminary data.</text>
</comment>
<protein>
    <submittedName>
        <fullName evidence="6">TetR/AcrR family transcriptional regulator</fullName>
    </submittedName>
</protein>
<dbReference type="PANTHER" id="PTHR47506">
    <property type="entry name" value="TRANSCRIPTIONAL REGULATORY PROTEIN"/>
    <property type="match status" value="1"/>
</dbReference>
<feature type="domain" description="HTH tetR-type" evidence="5">
    <location>
        <begin position="6"/>
        <end position="66"/>
    </location>
</feature>
<dbReference type="RefSeq" id="WP_187009108.1">
    <property type="nucleotide sequence ID" value="NZ_JACRUI010000001.1"/>
</dbReference>
<dbReference type="PANTHER" id="PTHR47506:SF1">
    <property type="entry name" value="HTH-TYPE TRANSCRIPTIONAL REGULATOR YJDC"/>
    <property type="match status" value="1"/>
</dbReference>
<organism evidence="6 7">
    <name type="scientific">Flavobacterium kayseriense</name>
    <dbReference type="NCBI Taxonomy" id="2764714"/>
    <lineage>
        <taxon>Bacteria</taxon>
        <taxon>Pseudomonadati</taxon>
        <taxon>Bacteroidota</taxon>
        <taxon>Flavobacteriia</taxon>
        <taxon>Flavobacteriales</taxon>
        <taxon>Flavobacteriaceae</taxon>
        <taxon>Flavobacterium</taxon>
    </lineage>
</organism>
<gene>
    <name evidence="6" type="ORF">H8R23_03905</name>
</gene>
<feature type="DNA-binding region" description="H-T-H motif" evidence="4">
    <location>
        <begin position="29"/>
        <end position="48"/>
    </location>
</feature>
<evidence type="ECO:0000313" key="6">
    <source>
        <dbReference type="EMBL" id="MBC5840540.1"/>
    </source>
</evidence>
<dbReference type="Gene3D" id="1.10.357.10">
    <property type="entry name" value="Tetracycline Repressor, domain 2"/>
    <property type="match status" value="1"/>
</dbReference>
<dbReference type="SUPFAM" id="SSF46689">
    <property type="entry name" value="Homeodomain-like"/>
    <property type="match status" value="1"/>
</dbReference>
<proteinExistence type="predicted"/>
<evidence type="ECO:0000256" key="3">
    <source>
        <dbReference type="ARBA" id="ARBA00023163"/>
    </source>
</evidence>
<evidence type="ECO:0000256" key="4">
    <source>
        <dbReference type="PROSITE-ProRule" id="PRU00335"/>
    </source>
</evidence>
<dbReference type="EMBL" id="JACRUJ010000001">
    <property type="protein sequence ID" value="MBC5840540.1"/>
    <property type="molecule type" value="Genomic_DNA"/>
</dbReference>
<dbReference type="InterPro" id="IPR009057">
    <property type="entry name" value="Homeodomain-like_sf"/>
</dbReference>
<dbReference type="PROSITE" id="PS50977">
    <property type="entry name" value="HTH_TETR_2"/>
    <property type="match status" value="1"/>
</dbReference>
<evidence type="ECO:0000256" key="2">
    <source>
        <dbReference type="ARBA" id="ARBA00023125"/>
    </source>
</evidence>
<dbReference type="Proteomes" id="UP000629963">
    <property type="component" value="Unassembled WGS sequence"/>
</dbReference>
<reference evidence="6 7" key="1">
    <citation type="submission" date="2020-08" db="EMBL/GenBank/DDBJ databases">
        <title>Description of novel Flavobacterium F-380 isolate.</title>
        <authorList>
            <person name="Saticioglu I.B."/>
            <person name="Duman M."/>
            <person name="Altun S."/>
        </authorList>
    </citation>
    <scope>NUCLEOTIDE SEQUENCE [LARGE SCALE GENOMIC DNA]</scope>
    <source>
        <strain evidence="6 7">F-380</strain>
    </source>
</reference>
<sequence length="189" mass="21761">MARAKQYNEQEVIEKAMSLFWRNGYESTSVRMLEKEMGINQFSIYASFGSKHGVFLESLKCYKSKIYSVFEKLQNGSDGVNDIKTFFYDSVEMPVKMGEFDNKGCLLTNTYNEFANNEDQLIQLQMKEFMDNLKTVFIEKLAVNSTKDEATIAKQANYLVLAKHGLAAASRVNNKQEIEDYIELTFQNI</sequence>